<dbReference type="Gene3D" id="2.170.270.10">
    <property type="entry name" value="SET domain"/>
    <property type="match status" value="1"/>
</dbReference>
<name>A0A7Z7BB12_9BURK</name>
<dbReference type="AlphaFoldDB" id="A0A7Z7BB12"/>
<protein>
    <submittedName>
        <fullName evidence="8">SET domain-containing protein</fullName>
    </submittedName>
</protein>
<evidence type="ECO:0000256" key="2">
    <source>
        <dbReference type="ARBA" id="ARBA00022454"/>
    </source>
</evidence>
<dbReference type="Proteomes" id="UP000198900">
    <property type="component" value="Unassembled WGS sequence"/>
</dbReference>
<keyword evidence="9" id="KW-1185">Reference proteome</keyword>
<dbReference type="SMART" id="SM00317">
    <property type="entry name" value="SET"/>
    <property type="match status" value="1"/>
</dbReference>
<gene>
    <name evidence="8" type="ORF">SAMN04487926_11870</name>
</gene>
<dbReference type="Pfam" id="PF00856">
    <property type="entry name" value="SET"/>
    <property type="match status" value="1"/>
</dbReference>
<organism evidence="8 9">
    <name type="scientific">Paraburkholderia steynii</name>
    <dbReference type="NCBI Taxonomy" id="1245441"/>
    <lineage>
        <taxon>Bacteria</taxon>
        <taxon>Pseudomonadati</taxon>
        <taxon>Pseudomonadota</taxon>
        <taxon>Betaproteobacteria</taxon>
        <taxon>Burkholderiales</taxon>
        <taxon>Burkholderiaceae</taxon>
        <taxon>Paraburkholderia</taxon>
    </lineage>
</organism>
<comment type="caution">
    <text evidence="8">The sequence shown here is derived from an EMBL/GenBank/DDBJ whole genome shotgun (WGS) entry which is preliminary data.</text>
</comment>
<dbReference type="GO" id="GO:0005694">
    <property type="term" value="C:chromosome"/>
    <property type="evidence" value="ECO:0007669"/>
    <property type="project" value="UniProtKB-SubCell"/>
</dbReference>
<keyword evidence="3" id="KW-0489">Methyltransferase</keyword>
<evidence type="ECO:0000256" key="4">
    <source>
        <dbReference type="ARBA" id="ARBA00022679"/>
    </source>
</evidence>
<proteinExistence type="predicted"/>
<dbReference type="EMBL" id="FNDI01000018">
    <property type="protein sequence ID" value="SDI50788.1"/>
    <property type="molecule type" value="Genomic_DNA"/>
</dbReference>
<comment type="subcellular location">
    <subcellularLocation>
        <location evidence="1">Chromosome</location>
    </subcellularLocation>
</comment>
<dbReference type="PROSITE" id="PS50868">
    <property type="entry name" value="POST_SET"/>
    <property type="match status" value="1"/>
</dbReference>
<feature type="domain" description="Post-SET" evidence="7">
    <location>
        <begin position="159"/>
        <end position="175"/>
    </location>
</feature>
<dbReference type="InterPro" id="IPR050777">
    <property type="entry name" value="SET2_Histone-Lys_MeTrsfase"/>
</dbReference>
<dbReference type="GO" id="GO:0032259">
    <property type="term" value="P:methylation"/>
    <property type="evidence" value="ECO:0007669"/>
    <property type="project" value="UniProtKB-KW"/>
</dbReference>
<reference evidence="8" key="1">
    <citation type="submission" date="2016-10" db="EMBL/GenBank/DDBJ databases">
        <authorList>
            <person name="Varghese N."/>
            <person name="Submissions S."/>
        </authorList>
    </citation>
    <scope>NUCLEOTIDE SEQUENCE [LARGE SCALE GENOMIC DNA]</scope>
    <source>
        <strain evidence="8">YR281</strain>
    </source>
</reference>
<evidence type="ECO:0000259" key="7">
    <source>
        <dbReference type="PROSITE" id="PS50868"/>
    </source>
</evidence>
<dbReference type="GO" id="GO:0008168">
    <property type="term" value="F:methyltransferase activity"/>
    <property type="evidence" value="ECO:0007669"/>
    <property type="project" value="UniProtKB-KW"/>
</dbReference>
<feature type="domain" description="SET" evidence="6">
    <location>
        <begin position="51"/>
        <end position="162"/>
    </location>
</feature>
<evidence type="ECO:0000259" key="6">
    <source>
        <dbReference type="PROSITE" id="PS50280"/>
    </source>
</evidence>
<keyword evidence="5" id="KW-0949">S-adenosyl-L-methionine</keyword>
<dbReference type="InterPro" id="IPR001214">
    <property type="entry name" value="SET_dom"/>
</dbReference>
<dbReference type="SUPFAM" id="SSF82199">
    <property type="entry name" value="SET domain"/>
    <property type="match status" value="1"/>
</dbReference>
<keyword evidence="2" id="KW-0158">Chromosome</keyword>
<dbReference type="InterPro" id="IPR046341">
    <property type="entry name" value="SET_dom_sf"/>
</dbReference>
<evidence type="ECO:0000313" key="9">
    <source>
        <dbReference type="Proteomes" id="UP000198900"/>
    </source>
</evidence>
<keyword evidence="4" id="KW-0808">Transferase</keyword>
<evidence type="ECO:0000256" key="3">
    <source>
        <dbReference type="ARBA" id="ARBA00022603"/>
    </source>
</evidence>
<dbReference type="InterPro" id="IPR003616">
    <property type="entry name" value="Post-SET_dom"/>
</dbReference>
<accession>A0A7Z7BB12</accession>
<dbReference type="PANTHER" id="PTHR22884">
    <property type="entry name" value="SET DOMAIN PROTEINS"/>
    <property type="match status" value="1"/>
</dbReference>
<sequence>MKAVSSRKRAASTKVDVLAAPDAPSLLDPRWLVFARVANLCGLSKAAIALDMPQSVVSPVHGKGLFALQPVEAGERLIEYKGEVTSWRRAAARQRSEAGHTFVFGLSDGRVIDGSRGGNSPRFLNHACEPNCEVVEVGEELFIDYTLVIDGEITDEVSAQYACHCGAAFCRHSMLAGTTAV</sequence>
<evidence type="ECO:0000313" key="8">
    <source>
        <dbReference type="EMBL" id="SDI50788.1"/>
    </source>
</evidence>
<evidence type="ECO:0000256" key="5">
    <source>
        <dbReference type="ARBA" id="ARBA00022691"/>
    </source>
</evidence>
<dbReference type="PROSITE" id="PS50280">
    <property type="entry name" value="SET"/>
    <property type="match status" value="1"/>
</dbReference>
<evidence type="ECO:0000256" key="1">
    <source>
        <dbReference type="ARBA" id="ARBA00004286"/>
    </source>
</evidence>